<sequence>MKKIVFLFLVTLWMVMPASAQLLRHNFDDEGNTFIQGIARAQFWARYTETNPGTAVNGEVVNNVFDFSVRRVRLGVYAQVEKKWLFYVLLGNNNFNQSTLRTANLRLLDALAQYTFSEKLSIGIAKTTFLGAGRYSNGFSNASMLTIDPSVYYLNTLNHLDDIGRRIGVYAKGQLGKFEYFAALQNSTTPPASLNYSKGHPQPFTSAYLKYEFWDNEGNLLPSSGGNGTYIGNKHIMNLGLGYEYQAKARTFTNTTDTSYRDYFNLGVDFFMDTPISERNDAITAYVGFNNIYFGNDYVRFVGANSIFEGGTSLNGAGNASPAVGTGSSLFLQLGYLLPKWENSDIRLQPNASWRFASYKALNNNINIYSVGVNTYFKGQKSKLSLAYENRPVFSATDKKVSTRLGTFVLQYQIEL</sequence>
<accession>A0A1Z4BNJ2</accession>
<proteinExistence type="predicted"/>
<name>A0A1Z4BNJ2_9FLAO</name>
<dbReference type="Proteomes" id="UP000197007">
    <property type="component" value="Chromosome"/>
</dbReference>
<evidence type="ECO:0000313" key="2">
    <source>
        <dbReference type="EMBL" id="ASF42856.1"/>
    </source>
</evidence>
<evidence type="ECO:0000313" key="3">
    <source>
        <dbReference type="Proteomes" id="UP000197007"/>
    </source>
</evidence>
<keyword evidence="3" id="KW-1185">Reference proteome</keyword>
<gene>
    <name evidence="2" type="ORF">CBG49_07075</name>
</gene>
<evidence type="ECO:0008006" key="4">
    <source>
        <dbReference type="Google" id="ProtNLM"/>
    </source>
</evidence>
<dbReference type="KEGG" id="capn:CBG49_07075"/>
<evidence type="ECO:0000256" key="1">
    <source>
        <dbReference type="SAM" id="SignalP"/>
    </source>
</evidence>
<feature type="signal peptide" evidence="1">
    <location>
        <begin position="1"/>
        <end position="20"/>
    </location>
</feature>
<protein>
    <recommendedName>
        <fullName evidence="4">Porin</fullName>
    </recommendedName>
</protein>
<dbReference type="AlphaFoldDB" id="A0A1Z4BNJ2"/>
<dbReference type="RefSeq" id="WP_088593947.1">
    <property type="nucleotide sequence ID" value="NZ_CP022022.1"/>
</dbReference>
<feature type="chain" id="PRO_5012509396" description="Porin" evidence="1">
    <location>
        <begin position="21"/>
        <end position="416"/>
    </location>
</feature>
<keyword evidence="1" id="KW-0732">Signal</keyword>
<organism evidence="2 3">
    <name type="scientific">Capnocytophaga endodontalis</name>
    <dbReference type="NCBI Taxonomy" id="2708117"/>
    <lineage>
        <taxon>Bacteria</taxon>
        <taxon>Pseudomonadati</taxon>
        <taxon>Bacteroidota</taxon>
        <taxon>Flavobacteriia</taxon>
        <taxon>Flavobacteriales</taxon>
        <taxon>Flavobacteriaceae</taxon>
        <taxon>Capnocytophaga</taxon>
    </lineage>
</organism>
<dbReference type="EMBL" id="CP022022">
    <property type="protein sequence ID" value="ASF42856.1"/>
    <property type="molecule type" value="Genomic_DNA"/>
</dbReference>
<reference evidence="3" key="1">
    <citation type="submission" date="2017-06" db="EMBL/GenBank/DDBJ databases">
        <title>Complete genome sequence of Capnocytophaga sp. KCOM 1579 (=ChDC OS43) isolated from a human refractory periapical abscess lesion.</title>
        <authorList>
            <person name="Kook J.-K."/>
            <person name="Park S.-N."/>
            <person name="Lim Y.K."/>
            <person name="Roh H."/>
        </authorList>
    </citation>
    <scope>NUCLEOTIDE SEQUENCE [LARGE SCALE GENOMIC DNA]</scope>
    <source>
        <strain evidence="3">ChDC OS43</strain>
    </source>
</reference>